<reference evidence="1" key="1">
    <citation type="submission" date="2024-05" db="EMBL/GenBank/DDBJ databases">
        <authorList>
            <person name="Luo Y.-C."/>
            <person name="Nicholds J."/>
            <person name="Mortimer T."/>
            <person name="Maboni G."/>
        </authorList>
    </citation>
    <scope>NUCLEOTIDE SEQUENCE</scope>
    <source>
        <strain evidence="1">153271</strain>
    </source>
</reference>
<evidence type="ECO:0008006" key="2">
    <source>
        <dbReference type="Google" id="ProtNLM"/>
    </source>
</evidence>
<evidence type="ECO:0000313" key="1">
    <source>
        <dbReference type="EMBL" id="XDJ45389.1"/>
    </source>
</evidence>
<name>A0AB39CTZ7_9BURK</name>
<dbReference type="AlphaFoldDB" id="A0AB39CTZ7"/>
<protein>
    <recommendedName>
        <fullName evidence="2">Phage tail protein</fullName>
    </recommendedName>
</protein>
<gene>
    <name evidence="1" type="ORF">ABRZ02_03625</name>
</gene>
<sequence length="138" mass="14595">MALVNITTENTVITVNGRQIQDWGEAENPVMEEPIDASTTIRRGMGGNAVRLDRKNPGRRVTLSLNPGGADAMYMQALYGSKANITYTRTVIGTLENAVGAEGAIVNDGAIGRAGGSSITDDVFIMEFNSFTTLRGGA</sequence>
<dbReference type="RefSeq" id="WP_368647967.1">
    <property type="nucleotide sequence ID" value="NZ_CP158253.1"/>
</dbReference>
<proteinExistence type="predicted"/>
<organism evidence="1">
    <name type="scientific">Castellaniella ginsengisoli</name>
    <dbReference type="NCBI Taxonomy" id="546114"/>
    <lineage>
        <taxon>Bacteria</taxon>
        <taxon>Pseudomonadati</taxon>
        <taxon>Pseudomonadota</taxon>
        <taxon>Betaproteobacteria</taxon>
        <taxon>Burkholderiales</taxon>
        <taxon>Alcaligenaceae</taxon>
        <taxon>Castellaniella</taxon>
    </lineage>
</organism>
<dbReference type="EMBL" id="CP158253">
    <property type="protein sequence ID" value="XDJ45389.1"/>
    <property type="molecule type" value="Genomic_DNA"/>
</dbReference>
<accession>A0AB39CTZ7</accession>